<gene>
    <name evidence="2" type="ORF">AVDCRST_MAG22-1224</name>
</gene>
<reference evidence="2" key="1">
    <citation type="submission" date="2020-02" db="EMBL/GenBank/DDBJ databases">
        <authorList>
            <person name="Meier V. D."/>
        </authorList>
    </citation>
    <scope>NUCLEOTIDE SEQUENCE</scope>
    <source>
        <strain evidence="2">AVDCRST_MAG22</strain>
    </source>
</reference>
<dbReference type="EMBL" id="CADCUV010000046">
    <property type="protein sequence ID" value="CAA9398215.1"/>
    <property type="molecule type" value="Genomic_DNA"/>
</dbReference>
<dbReference type="AlphaFoldDB" id="A0A6J4NUS8"/>
<evidence type="ECO:0000259" key="1">
    <source>
        <dbReference type="Pfam" id="PF13546"/>
    </source>
</evidence>
<protein>
    <recommendedName>
        <fullName evidence="1">Transposase IS701-like DDE domain-containing protein</fullName>
    </recommendedName>
</protein>
<dbReference type="Pfam" id="PF13546">
    <property type="entry name" value="DDE_5"/>
    <property type="match status" value="1"/>
</dbReference>
<accession>A0A6J4NUS8</accession>
<feature type="domain" description="Transposase IS701-like DDE" evidence="1">
    <location>
        <begin position="19"/>
        <end position="166"/>
    </location>
</feature>
<dbReference type="InterPro" id="IPR038721">
    <property type="entry name" value="IS701-like_DDE_dom"/>
</dbReference>
<proteinExistence type="predicted"/>
<evidence type="ECO:0000313" key="2">
    <source>
        <dbReference type="EMBL" id="CAA9398215.1"/>
    </source>
</evidence>
<organism evidence="2">
    <name type="scientific">uncultured Rubrobacteraceae bacterium</name>
    <dbReference type="NCBI Taxonomy" id="349277"/>
    <lineage>
        <taxon>Bacteria</taxon>
        <taxon>Bacillati</taxon>
        <taxon>Actinomycetota</taxon>
        <taxon>Rubrobacteria</taxon>
        <taxon>Rubrobacterales</taxon>
        <taxon>Rubrobacteraceae</taxon>
        <taxon>environmental samples</taxon>
    </lineage>
</organism>
<sequence>MVQALAPFAPLFSRCVFGHVQVLVAGAILAPSKRTVASALRAMGLDQEKRFHRYHRVLSRARWSSLEVARVLLGLLLEAFVPEGSPLVVGIDETLERRYGKKILARGVYRDPVRSTHETFVKSSGLRWVCAMLLVEIPWASRVWALPFLSALAPSERYAARRGKRHKKIRSR</sequence>
<name>A0A6J4NUS8_9ACTN</name>